<dbReference type="Proteomes" id="UP000011991">
    <property type="component" value="Unassembled WGS sequence"/>
</dbReference>
<protein>
    <submittedName>
        <fullName evidence="1">Uncharacterized protein</fullName>
    </submittedName>
</protein>
<organism evidence="1 2">
    <name type="scientific">Rhodopirellula maiorica SM1</name>
    <dbReference type="NCBI Taxonomy" id="1265738"/>
    <lineage>
        <taxon>Bacteria</taxon>
        <taxon>Pseudomonadati</taxon>
        <taxon>Planctomycetota</taxon>
        <taxon>Planctomycetia</taxon>
        <taxon>Pirellulales</taxon>
        <taxon>Pirellulaceae</taxon>
        <taxon>Novipirellula</taxon>
    </lineage>
</organism>
<dbReference type="AlphaFoldDB" id="M5RI89"/>
<accession>M5RI89</accession>
<keyword evidence="2" id="KW-1185">Reference proteome</keyword>
<dbReference type="PATRIC" id="fig|1265738.3.peg.4057"/>
<gene>
    <name evidence="1" type="ORF">RMSM_04051</name>
</gene>
<dbReference type="EMBL" id="ANOG01000582">
    <property type="protein sequence ID" value="EMI19028.1"/>
    <property type="molecule type" value="Genomic_DNA"/>
</dbReference>
<proteinExistence type="predicted"/>
<name>M5RI89_9BACT</name>
<sequence length="56" mass="6299">MDANAGGFPSISRFGASHGSDIQPELAITRPTEFYAMIPSYPGWLLVWQENQWQND</sequence>
<comment type="caution">
    <text evidence="1">The sequence shown here is derived from an EMBL/GenBank/DDBJ whole genome shotgun (WGS) entry which is preliminary data.</text>
</comment>
<evidence type="ECO:0000313" key="2">
    <source>
        <dbReference type="Proteomes" id="UP000011991"/>
    </source>
</evidence>
<evidence type="ECO:0000313" key="1">
    <source>
        <dbReference type="EMBL" id="EMI19028.1"/>
    </source>
</evidence>
<reference evidence="1 2" key="1">
    <citation type="journal article" date="2013" name="Mar. Genomics">
        <title>Expression of sulfatases in Rhodopirellula baltica and the diversity of sulfatases in the genus Rhodopirellula.</title>
        <authorList>
            <person name="Wegner C.E."/>
            <person name="Richter-Heitmann T."/>
            <person name="Klindworth A."/>
            <person name="Klockow C."/>
            <person name="Richter M."/>
            <person name="Achstetter T."/>
            <person name="Glockner F.O."/>
            <person name="Harder J."/>
        </authorList>
    </citation>
    <scope>NUCLEOTIDE SEQUENCE [LARGE SCALE GENOMIC DNA]</scope>
    <source>
        <strain evidence="1 2">SM1</strain>
    </source>
</reference>